<evidence type="ECO:0000259" key="2">
    <source>
        <dbReference type="Pfam" id="PF13349"/>
    </source>
</evidence>
<evidence type="ECO:0000313" key="4">
    <source>
        <dbReference type="Proteomes" id="UP001238088"/>
    </source>
</evidence>
<dbReference type="Pfam" id="PF13349">
    <property type="entry name" value="DUF4097"/>
    <property type="match status" value="1"/>
</dbReference>
<protein>
    <submittedName>
        <fullName evidence="3">DUF4097 and DUF4098 domain-containing protein YvlB</fullName>
    </submittedName>
</protein>
<evidence type="ECO:0000256" key="1">
    <source>
        <dbReference type="SAM" id="Phobius"/>
    </source>
</evidence>
<reference evidence="3 4" key="1">
    <citation type="submission" date="2023-07" db="EMBL/GenBank/DDBJ databases">
        <title>Genomic Encyclopedia of Type Strains, Phase IV (KMG-IV): sequencing the most valuable type-strain genomes for metagenomic binning, comparative biology and taxonomic classification.</title>
        <authorList>
            <person name="Goeker M."/>
        </authorList>
    </citation>
    <scope>NUCLEOTIDE SEQUENCE [LARGE SCALE GENOMIC DNA]</scope>
    <source>
        <strain evidence="3 4">DSM 23494</strain>
    </source>
</reference>
<keyword evidence="1" id="KW-0812">Transmembrane</keyword>
<keyword evidence="4" id="KW-1185">Reference proteome</keyword>
<gene>
    <name evidence="3" type="ORF">J2S17_004022</name>
</gene>
<sequence>MKQSRKPITIIAIGLVVIGILLAAIGSFAGAKFSIINTDNGLKAISKDDRKNEEISLKEFKNVKVDLYDADIEIIPSNEFKLKIERLEGTKITHAVENDTLIIKDDEHDSGLKFAMNFAVNIQNTSIKIYIPKDAKFLDVSIISKFGDIQLDGMATNKLNIHSNDGDVTINDIQSNELAVENGYGDITGTKVKTNELTIEMNDGDAVLSSIDAAKTVLKNQYGDISLHDFTSQEGKLESTDGDIEIDGELLGQTIIDSSFGDIYLALSNKESELSYNIQADFGDISVNGSPVESKAVKSANTGHKLDITSNDGDVEVTFKQSK</sequence>
<accession>A0ABU0AM47</accession>
<keyword evidence="1" id="KW-1133">Transmembrane helix</keyword>
<organism evidence="3 4">
    <name type="scientific">Cytobacillus purgationiresistens</name>
    <dbReference type="NCBI Taxonomy" id="863449"/>
    <lineage>
        <taxon>Bacteria</taxon>
        <taxon>Bacillati</taxon>
        <taxon>Bacillota</taxon>
        <taxon>Bacilli</taxon>
        <taxon>Bacillales</taxon>
        <taxon>Bacillaceae</taxon>
        <taxon>Cytobacillus</taxon>
    </lineage>
</organism>
<comment type="caution">
    <text evidence="3">The sequence shown here is derived from an EMBL/GenBank/DDBJ whole genome shotgun (WGS) entry which is preliminary data.</text>
</comment>
<proteinExistence type="predicted"/>
<name>A0ABU0AM47_9BACI</name>
<feature type="domain" description="DUF4097" evidence="2">
    <location>
        <begin position="61"/>
        <end position="317"/>
    </location>
</feature>
<keyword evidence="1" id="KW-0472">Membrane</keyword>
<dbReference type="RefSeq" id="WP_307477439.1">
    <property type="nucleotide sequence ID" value="NZ_JAUSUB010000020.1"/>
</dbReference>
<feature type="transmembrane region" description="Helical" evidence="1">
    <location>
        <begin position="7"/>
        <end position="29"/>
    </location>
</feature>
<dbReference type="Proteomes" id="UP001238088">
    <property type="component" value="Unassembled WGS sequence"/>
</dbReference>
<dbReference type="EMBL" id="JAUSUB010000020">
    <property type="protein sequence ID" value="MDQ0272130.1"/>
    <property type="molecule type" value="Genomic_DNA"/>
</dbReference>
<dbReference type="InterPro" id="IPR025164">
    <property type="entry name" value="Toastrack_DUF4097"/>
</dbReference>
<evidence type="ECO:0000313" key="3">
    <source>
        <dbReference type="EMBL" id="MDQ0272130.1"/>
    </source>
</evidence>